<dbReference type="AlphaFoldDB" id="C9SIT5"/>
<feature type="compositionally biased region" description="Polar residues" evidence="1">
    <location>
        <begin position="780"/>
        <end position="789"/>
    </location>
</feature>
<feature type="region of interest" description="Disordered" evidence="1">
    <location>
        <begin position="701"/>
        <end position="754"/>
    </location>
</feature>
<dbReference type="Proteomes" id="UP000008698">
    <property type="component" value="Unassembled WGS sequence"/>
</dbReference>
<reference evidence="3" key="1">
    <citation type="journal article" date="2011" name="PLoS Pathog.">
        <title>Comparative genomics yields insights into niche adaptation of plant vascular wilt pathogens.</title>
        <authorList>
            <person name="Klosterman S.J."/>
            <person name="Subbarao K.V."/>
            <person name="Kang S."/>
            <person name="Veronese P."/>
            <person name="Gold S.E."/>
            <person name="Thomma B.P.H.J."/>
            <person name="Chen Z."/>
            <person name="Henrissat B."/>
            <person name="Lee Y.-H."/>
            <person name="Park J."/>
            <person name="Garcia-Pedrajas M.D."/>
            <person name="Barbara D.J."/>
            <person name="Anchieta A."/>
            <person name="de Jonge R."/>
            <person name="Santhanam P."/>
            <person name="Maruthachalam K."/>
            <person name="Atallah Z."/>
            <person name="Amyotte S.G."/>
            <person name="Paz Z."/>
            <person name="Inderbitzin P."/>
            <person name="Hayes R.J."/>
            <person name="Heiman D.I."/>
            <person name="Young S."/>
            <person name="Zeng Q."/>
            <person name="Engels R."/>
            <person name="Galagan J."/>
            <person name="Cuomo C.A."/>
            <person name="Dobinson K.F."/>
            <person name="Ma L.-J."/>
        </authorList>
    </citation>
    <scope>NUCLEOTIDE SEQUENCE [LARGE SCALE GENOMIC DNA]</scope>
    <source>
        <strain evidence="3">VaMs.102 / ATCC MYA-4576 / FGSC 10136</strain>
    </source>
</reference>
<accession>C9SIT5</accession>
<dbReference type="RefSeq" id="XP_003005361.1">
    <property type="nucleotide sequence ID" value="XM_003005315.1"/>
</dbReference>
<keyword evidence="3" id="KW-1185">Reference proteome</keyword>
<dbReference type="EMBL" id="DS985218">
    <property type="protein sequence ID" value="EEY18858.1"/>
    <property type="molecule type" value="Genomic_DNA"/>
</dbReference>
<sequence>MSYLTYLAILPDLGDLGCLSPEIPQSATGLADQAARDVFHHPLSPSLEDLRRQQRLIVRANRRSRVRLPTGRVSPPLHVSVCRRLENVHPASIDAALAAKRRRQDMRLRRHLTNEARPQKPIVTPQTTESVVKPTVDLATHPQEPTMHFSGQKSQNAPSVPPRNPGRTSSRFLKPRPISSVRRPILSQRQPKLRRDSATQTVLSQGGLPNSAHQAVFLGHRSSKAQGQASPVHVRSSLEVDPTLWDAVRRSLSQQSHISSLISPLEAISVSSGPLPPSRTSSQRKALDQFTQQLETFAKRRGVAGRVPVFTPTPQSATSYHTVSALLPYQAEFQSAGLAVTSIQQQERSPDRKKAPRAPLEALIFCDHRTSKLRESPNVRSEDEIGAFHLDGTSTAGSTPIPQRSLKTPRKALRQGQPENTGHTQRKHHRHDVRHVRQPDLTSQDGTAPVPNFANRPAVELPTQSNHIQNATPTKPTGLRQRHNQHSRSPPIDYSALKGLRKPPQLHGQRSTLHRPAGQAEKAATTEHRRSKAEIPTSINARASAVGRPATITEEPTLPGVTLDGISKNAKASTVSPRGRPGQSLRISARQPERKAREKLELAKKHRDMQRAHQRPSSIFSGRAPLPKEPAHPPPSPPAPTIGSTKASLVAKCAKSGMSVLEIPPMWAHEVDNASSLRTVLLDALETLQKEGDAVAASLAPVQKDASHGQGKENAVLSPADPEISLPRGKLSPQATSFEGTETKPELSAETTSASGADVLSDIRTHSAAGVSHHEATDTPAVNTGSAQPGFQGGFDDRDVLRGLRIATSAACDDDVDTWIREKTGVWIRRFLADLRAFEVLGNEPEPEPEQPEQRARRRRAELRIPKAQARRSQMAHQGLMARHYVIRERDKGGQPRRRTCDCFGAGTPVARSGYHHVRQWLRILYSHRSAERCDLPNGVADAADAREAWPLPSRALSRIPGR</sequence>
<feature type="compositionally biased region" description="Polar residues" evidence="1">
    <location>
        <begin position="149"/>
        <end position="158"/>
    </location>
</feature>
<feature type="compositionally biased region" description="Basic residues" evidence="1">
    <location>
        <begin position="424"/>
        <end position="436"/>
    </location>
</feature>
<feature type="compositionally biased region" description="Polar residues" evidence="1">
    <location>
        <begin position="462"/>
        <end position="475"/>
    </location>
</feature>
<feature type="region of interest" description="Disordered" evidence="1">
    <location>
        <begin position="502"/>
        <end position="534"/>
    </location>
</feature>
<feature type="compositionally biased region" description="Polar residues" evidence="1">
    <location>
        <begin position="392"/>
        <end position="406"/>
    </location>
</feature>
<evidence type="ECO:0000313" key="3">
    <source>
        <dbReference type="Proteomes" id="UP000008698"/>
    </source>
</evidence>
<feature type="region of interest" description="Disordered" evidence="1">
    <location>
        <begin position="768"/>
        <end position="794"/>
    </location>
</feature>
<feature type="region of interest" description="Disordered" evidence="1">
    <location>
        <begin position="374"/>
        <end position="490"/>
    </location>
</feature>
<feature type="compositionally biased region" description="Basic and acidic residues" evidence="1">
    <location>
        <begin position="591"/>
        <end position="603"/>
    </location>
</feature>
<feature type="compositionally biased region" description="Basic and acidic residues" evidence="1">
    <location>
        <begin position="374"/>
        <end position="383"/>
    </location>
</feature>
<organism evidence="3">
    <name type="scientific">Verticillium alfalfae (strain VaMs.102 / ATCC MYA-4576 / FGSC 10136)</name>
    <name type="common">Verticillium wilt of alfalfa</name>
    <name type="synonym">Verticillium albo-atrum</name>
    <dbReference type="NCBI Taxonomy" id="526221"/>
    <lineage>
        <taxon>Eukaryota</taxon>
        <taxon>Fungi</taxon>
        <taxon>Dikarya</taxon>
        <taxon>Ascomycota</taxon>
        <taxon>Pezizomycotina</taxon>
        <taxon>Sordariomycetes</taxon>
        <taxon>Hypocreomycetidae</taxon>
        <taxon>Glomerellales</taxon>
        <taxon>Plectosphaerellaceae</taxon>
        <taxon>Verticillium</taxon>
    </lineage>
</organism>
<evidence type="ECO:0000256" key="1">
    <source>
        <dbReference type="SAM" id="MobiDB-lite"/>
    </source>
</evidence>
<dbReference type="GeneID" id="9536778"/>
<feature type="region of interest" description="Disordered" evidence="1">
    <location>
        <begin position="551"/>
        <end position="644"/>
    </location>
</feature>
<dbReference type="OrthoDB" id="273010at2759"/>
<dbReference type="HOGENOM" id="CLU_013091_0_0_1"/>
<feature type="compositionally biased region" description="Polar residues" evidence="1">
    <location>
        <begin position="198"/>
        <end position="207"/>
    </location>
</feature>
<evidence type="ECO:0000313" key="2">
    <source>
        <dbReference type="EMBL" id="EEY18858.1"/>
    </source>
</evidence>
<dbReference type="eggNOG" id="ENOG502RQYV">
    <property type="taxonomic scope" value="Eukaryota"/>
</dbReference>
<dbReference type="STRING" id="526221.C9SIT5"/>
<dbReference type="KEGG" id="val:VDBG_04967"/>
<feature type="region of interest" description="Disordered" evidence="1">
    <location>
        <begin position="141"/>
        <end position="207"/>
    </location>
</feature>
<protein>
    <submittedName>
        <fullName evidence="2">Predicted protein</fullName>
    </submittedName>
</protein>
<name>C9SIT5_VERA1</name>
<feature type="compositionally biased region" description="Basic residues" evidence="1">
    <location>
        <begin position="604"/>
        <end position="614"/>
    </location>
</feature>
<proteinExistence type="predicted"/>
<gene>
    <name evidence="2" type="ORF">VDBG_04967</name>
</gene>